<name>R0EV28_9BRAS</name>
<evidence type="ECO:0000313" key="2">
    <source>
        <dbReference type="EMBL" id="EOA12676.1"/>
    </source>
</evidence>
<evidence type="ECO:0000256" key="1">
    <source>
        <dbReference type="SAM" id="MobiDB-lite"/>
    </source>
</evidence>
<feature type="compositionally biased region" description="Basic residues" evidence="1">
    <location>
        <begin position="14"/>
        <end position="29"/>
    </location>
</feature>
<keyword evidence="3" id="KW-1185">Reference proteome</keyword>
<protein>
    <submittedName>
        <fullName evidence="2">Uncharacterized protein</fullName>
    </submittedName>
</protein>
<gene>
    <name evidence="2" type="ORF">CARUB_v10027830mg</name>
</gene>
<proteinExistence type="predicted"/>
<feature type="compositionally biased region" description="Polar residues" evidence="1">
    <location>
        <begin position="1"/>
        <end position="10"/>
    </location>
</feature>
<feature type="region of interest" description="Disordered" evidence="1">
    <location>
        <begin position="1"/>
        <end position="82"/>
    </location>
</feature>
<dbReference type="AlphaFoldDB" id="R0EV28"/>
<dbReference type="EMBL" id="KB870812">
    <property type="protein sequence ID" value="EOA12676.1"/>
    <property type="molecule type" value="Genomic_DNA"/>
</dbReference>
<dbReference type="Proteomes" id="UP000029121">
    <property type="component" value="Unassembled WGS sequence"/>
</dbReference>
<feature type="compositionally biased region" description="Basic and acidic residues" evidence="1">
    <location>
        <begin position="38"/>
        <end position="61"/>
    </location>
</feature>
<sequence>MGSILTTQSGIIVGRKRLPPKATTRRFQRNRGNQENPRNSHKEKTKTSSDDLESQKTKTEISDGDGLVPCVNSNSKPQLDKGEMKRCKLSIDDGCETCNY</sequence>
<evidence type="ECO:0000313" key="3">
    <source>
        <dbReference type="Proteomes" id="UP000029121"/>
    </source>
</evidence>
<reference evidence="3" key="1">
    <citation type="journal article" date="2013" name="Nat. Genet.">
        <title>The Capsella rubella genome and the genomic consequences of rapid mating system evolution.</title>
        <authorList>
            <person name="Slotte T."/>
            <person name="Hazzouri K.M."/>
            <person name="Agren J.A."/>
            <person name="Koenig D."/>
            <person name="Maumus F."/>
            <person name="Guo Y.L."/>
            <person name="Steige K."/>
            <person name="Platts A.E."/>
            <person name="Escobar J.S."/>
            <person name="Newman L.K."/>
            <person name="Wang W."/>
            <person name="Mandakova T."/>
            <person name="Vello E."/>
            <person name="Smith L.M."/>
            <person name="Henz S.R."/>
            <person name="Steffen J."/>
            <person name="Takuno S."/>
            <person name="Brandvain Y."/>
            <person name="Coop G."/>
            <person name="Andolfatto P."/>
            <person name="Hu T.T."/>
            <person name="Blanchette M."/>
            <person name="Clark R.M."/>
            <person name="Quesneville H."/>
            <person name="Nordborg M."/>
            <person name="Gaut B.S."/>
            <person name="Lysak M.A."/>
            <person name="Jenkins J."/>
            <person name="Grimwood J."/>
            <person name="Chapman J."/>
            <person name="Prochnik S."/>
            <person name="Shu S."/>
            <person name="Rokhsar D."/>
            <person name="Schmutz J."/>
            <person name="Weigel D."/>
            <person name="Wright S.I."/>
        </authorList>
    </citation>
    <scope>NUCLEOTIDE SEQUENCE [LARGE SCALE GENOMIC DNA]</scope>
    <source>
        <strain evidence="3">cv. Monte Gargano</strain>
    </source>
</reference>
<organism evidence="2 3">
    <name type="scientific">Capsella rubella</name>
    <dbReference type="NCBI Taxonomy" id="81985"/>
    <lineage>
        <taxon>Eukaryota</taxon>
        <taxon>Viridiplantae</taxon>
        <taxon>Streptophyta</taxon>
        <taxon>Embryophyta</taxon>
        <taxon>Tracheophyta</taxon>
        <taxon>Spermatophyta</taxon>
        <taxon>Magnoliopsida</taxon>
        <taxon>eudicotyledons</taxon>
        <taxon>Gunneridae</taxon>
        <taxon>Pentapetalae</taxon>
        <taxon>rosids</taxon>
        <taxon>malvids</taxon>
        <taxon>Brassicales</taxon>
        <taxon>Brassicaceae</taxon>
        <taxon>Camelineae</taxon>
        <taxon>Capsella</taxon>
    </lineage>
</organism>
<accession>R0EV28</accession>